<sequence>MQLQPPLPPPPPPRKSHSHGNKAQAIVPPYNSVIENRPHDQNPSRLAACGAHADIRDDSPANHAAHRDIPQTESPVGTIIVKKKRTDRRNL</sequence>
<evidence type="ECO:0000313" key="2">
    <source>
        <dbReference type="Proteomes" id="UP000095280"/>
    </source>
</evidence>
<protein>
    <submittedName>
        <fullName evidence="3">WH2 domain-containing protein</fullName>
    </submittedName>
</protein>
<feature type="compositionally biased region" description="Pro residues" evidence="1">
    <location>
        <begin position="1"/>
        <end position="13"/>
    </location>
</feature>
<dbReference type="WBParaSite" id="maker-unitig_27858-snap-gene-0.2-mRNA-1">
    <property type="protein sequence ID" value="maker-unitig_27858-snap-gene-0.2-mRNA-1"/>
    <property type="gene ID" value="maker-unitig_27858-snap-gene-0.2"/>
</dbReference>
<proteinExistence type="predicted"/>
<keyword evidence="2" id="KW-1185">Reference proteome</keyword>
<evidence type="ECO:0000256" key="1">
    <source>
        <dbReference type="SAM" id="MobiDB-lite"/>
    </source>
</evidence>
<evidence type="ECO:0000313" key="3">
    <source>
        <dbReference type="WBParaSite" id="maker-unitig_27858-snap-gene-0.2-mRNA-1"/>
    </source>
</evidence>
<name>A0A1I8FBD3_9PLAT</name>
<organism evidence="2 3">
    <name type="scientific">Macrostomum lignano</name>
    <dbReference type="NCBI Taxonomy" id="282301"/>
    <lineage>
        <taxon>Eukaryota</taxon>
        <taxon>Metazoa</taxon>
        <taxon>Spiralia</taxon>
        <taxon>Lophotrochozoa</taxon>
        <taxon>Platyhelminthes</taxon>
        <taxon>Rhabditophora</taxon>
        <taxon>Macrostomorpha</taxon>
        <taxon>Macrostomida</taxon>
        <taxon>Macrostomidae</taxon>
        <taxon>Macrostomum</taxon>
    </lineage>
</organism>
<dbReference type="Proteomes" id="UP000095280">
    <property type="component" value="Unplaced"/>
</dbReference>
<dbReference type="AlphaFoldDB" id="A0A1I8FBD3"/>
<feature type="compositionally biased region" description="Basic and acidic residues" evidence="1">
    <location>
        <begin position="55"/>
        <end position="70"/>
    </location>
</feature>
<accession>A0A1I8FBD3</accession>
<feature type="region of interest" description="Disordered" evidence="1">
    <location>
        <begin position="55"/>
        <end position="77"/>
    </location>
</feature>
<reference evidence="3" key="1">
    <citation type="submission" date="2016-11" db="UniProtKB">
        <authorList>
            <consortium name="WormBaseParasite"/>
        </authorList>
    </citation>
    <scope>IDENTIFICATION</scope>
</reference>
<feature type="region of interest" description="Disordered" evidence="1">
    <location>
        <begin position="1"/>
        <end position="25"/>
    </location>
</feature>